<evidence type="ECO:0000313" key="1">
    <source>
        <dbReference type="EMBL" id="GFG31941.1"/>
    </source>
</evidence>
<dbReference type="EMBL" id="BLKM01004627">
    <property type="protein sequence ID" value="GFG31941.1"/>
    <property type="molecule type" value="Genomic_DNA"/>
</dbReference>
<gene>
    <name evidence="1" type="ORF">Cfor_08097</name>
</gene>
<dbReference type="InParanoid" id="A0A6L2PH98"/>
<name>A0A6L2PH98_COPFO</name>
<sequence>MGTECSSAFHTLVTGHDPDQLLSNPPLPNLTASRPSYVNRSHKAEVSSENGIVTQHVTREFSDEMPRRMDRPLLIRRRQLHFLVPSILTLVIFLSTLAKCASVDIIQDIPQNRQKFPKTNHIDHNIHKFVTKDVILYGNPNGFFDGKSKKNIGQIPTLHNQPVESNSKWDSSVSSGLDILRFLSLMNKNCGNAHNVVKCIGDTIFRSISIILQSTDSYESDENIRNSETRKDEIFAVRPEENITLLQDEIIKRLRNYILSVNLNELGNEVKESARAGLSWFKPEDGGKSSFLTGFGLGFLAFGLKKLLLPIFIGAQIVKSVLIAMFLPSILGGLGKLVGKGVSTFASASGSSGPSNNNVDDFEFKDNMGMDSADSAAAASKYSSSFTYPETYGSLAYDNGLLAGTLPAAALYVPGTTTGLGSINRFQEQATANAKISYASLPTGAQHHYGSYYTRHQQPNKKQDYKVFHNIPSSSLLLTNYDPFYSPLLSRLDSVFKQLGYETETCRERLVCAMYNNPAKFAPYSNLVSAQLSRELNELRKPSTDNPEILRFFRYMKAAKDGQDGADCIQLHPGCSSSSTPTSAQPPMIKTYHDINKLVQARRLGKSIGAEMKTNHSLQ</sequence>
<accession>A0A6L2PH98</accession>
<evidence type="ECO:0000313" key="2">
    <source>
        <dbReference type="Proteomes" id="UP000502823"/>
    </source>
</evidence>
<dbReference type="AlphaFoldDB" id="A0A6L2PH98"/>
<dbReference type="Pfam" id="PF07841">
    <property type="entry name" value="DM4_12"/>
    <property type="match status" value="1"/>
</dbReference>
<proteinExistence type="predicted"/>
<dbReference type="InterPro" id="IPR006631">
    <property type="entry name" value="DM4_12"/>
</dbReference>
<dbReference type="OrthoDB" id="6334967at2759"/>
<dbReference type="Proteomes" id="UP000502823">
    <property type="component" value="Unassembled WGS sequence"/>
</dbReference>
<protein>
    <submittedName>
        <fullName evidence="1">Uncharacterized protein</fullName>
    </submittedName>
</protein>
<feature type="non-terminal residue" evidence="1">
    <location>
        <position position="619"/>
    </location>
</feature>
<comment type="caution">
    <text evidence="1">The sequence shown here is derived from an EMBL/GenBank/DDBJ whole genome shotgun (WGS) entry which is preliminary data.</text>
</comment>
<organism evidence="1 2">
    <name type="scientific">Coptotermes formosanus</name>
    <name type="common">Formosan subterranean termite</name>
    <dbReference type="NCBI Taxonomy" id="36987"/>
    <lineage>
        <taxon>Eukaryota</taxon>
        <taxon>Metazoa</taxon>
        <taxon>Ecdysozoa</taxon>
        <taxon>Arthropoda</taxon>
        <taxon>Hexapoda</taxon>
        <taxon>Insecta</taxon>
        <taxon>Pterygota</taxon>
        <taxon>Neoptera</taxon>
        <taxon>Polyneoptera</taxon>
        <taxon>Dictyoptera</taxon>
        <taxon>Blattodea</taxon>
        <taxon>Blattoidea</taxon>
        <taxon>Termitoidae</taxon>
        <taxon>Rhinotermitidae</taxon>
        <taxon>Coptotermes</taxon>
    </lineage>
</organism>
<keyword evidence="2" id="KW-1185">Reference proteome</keyword>
<reference evidence="2" key="1">
    <citation type="submission" date="2020-01" db="EMBL/GenBank/DDBJ databases">
        <title>Draft genome sequence of the Termite Coptotermes fromosanus.</title>
        <authorList>
            <person name="Itakura S."/>
            <person name="Yosikawa Y."/>
            <person name="Umezawa K."/>
        </authorList>
    </citation>
    <scope>NUCLEOTIDE SEQUENCE [LARGE SCALE GENOMIC DNA]</scope>
</reference>